<dbReference type="InterPro" id="IPR020084">
    <property type="entry name" value="NUDIX_hydrolase_CS"/>
</dbReference>
<evidence type="ECO:0000256" key="2">
    <source>
        <dbReference type="ARBA" id="ARBA00022801"/>
    </source>
</evidence>
<evidence type="ECO:0000313" key="5">
    <source>
        <dbReference type="Proteomes" id="UP001253545"/>
    </source>
</evidence>
<dbReference type="InterPro" id="IPR051325">
    <property type="entry name" value="Nudix_hydrolase_domain"/>
</dbReference>
<gene>
    <name evidence="4" type="primary">nudB</name>
    <name evidence="4" type="ORF">RM552_07515</name>
</gene>
<dbReference type="CDD" id="cd04664">
    <property type="entry name" value="NUDIX_DHNTPase_like"/>
    <property type="match status" value="1"/>
</dbReference>
<protein>
    <submittedName>
        <fullName evidence="4">Dihydroneopterin triphosphate diphosphatase</fullName>
        <ecNumber evidence="4">3.6.1.67</ecNumber>
    </submittedName>
</protein>
<comment type="caution">
    <text evidence="4">The sequence shown here is derived from an EMBL/GenBank/DDBJ whole genome shotgun (WGS) entry which is preliminary data.</text>
</comment>
<comment type="cofactor">
    <cofactor evidence="1">
        <name>Mg(2+)</name>
        <dbReference type="ChEBI" id="CHEBI:18420"/>
    </cofactor>
</comment>
<evidence type="ECO:0000256" key="1">
    <source>
        <dbReference type="ARBA" id="ARBA00001946"/>
    </source>
</evidence>
<dbReference type="PANTHER" id="PTHR21340">
    <property type="entry name" value="DIADENOSINE 5,5-P1,P4-TETRAPHOSPHATE PYROPHOSPHOHYDROLASE MUTT"/>
    <property type="match status" value="1"/>
</dbReference>
<keyword evidence="5" id="KW-1185">Reference proteome</keyword>
<organism evidence="4 5">
    <name type="scientific">Glaciecola petra</name>
    <dbReference type="NCBI Taxonomy" id="3075602"/>
    <lineage>
        <taxon>Bacteria</taxon>
        <taxon>Pseudomonadati</taxon>
        <taxon>Pseudomonadota</taxon>
        <taxon>Gammaproteobacteria</taxon>
        <taxon>Alteromonadales</taxon>
        <taxon>Alteromonadaceae</taxon>
        <taxon>Glaciecola</taxon>
    </lineage>
</organism>
<evidence type="ECO:0000259" key="3">
    <source>
        <dbReference type="PROSITE" id="PS51462"/>
    </source>
</evidence>
<dbReference type="PROSITE" id="PS51462">
    <property type="entry name" value="NUDIX"/>
    <property type="match status" value="1"/>
</dbReference>
<dbReference type="Proteomes" id="UP001253545">
    <property type="component" value="Unassembled WGS sequence"/>
</dbReference>
<dbReference type="SUPFAM" id="SSF55811">
    <property type="entry name" value="Nudix"/>
    <property type="match status" value="1"/>
</dbReference>
<proteinExistence type="predicted"/>
<dbReference type="Pfam" id="PF00293">
    <property type="entry name" value="NUDIX"/>
    <property type="match status" value="1"/>
</dbReference>
<reference evidence="4 5" key="1">
    <citation type="submission" date="2023-09" db="EMBL/GenBank/DDBJ databases">
        <authorList>
            <person name="Rey-Velasco X."/>
        </authorList>
    </citation>
    <scope>NUCLEOTIDE SEQUENCE [LARGE SCALE GENOMIC DNA]</scope>
    <source>
        <strain evidence="4 5">P117</strain>
    </source>
</reference>
<keyword evidence="2 4" id="KW-0378">Hydrolase</keyword>
<feature type="domain" description="Nudix hydrolase" evidence="3">
    <location>
        <begin position="1"/>
        <end position="134"/>
    </location>
</feature>
<dbReference type="RefSeq" id="WP_311368141.1">
    <property type="nucleotide sequence ID" value="NZ_JAVRHX010000001.1"/>
</dbReference>
<dbReference type="InterPro" id="IPR015797">
    <property type="entry name" value="NUDIX_hydrolase-like_dom_sf"/>
</dbReference>
<dbReference type="EC" id="3.6.1.67" evidence="4"/>
<dbReference type="PANTHER" id="PTHR21340:SF0">
    <property type="entry name" value="BIS(5'-NUCLEOSYL)-TETRAPHOSPHATASE [ASYMMETRICAL]"/>
    <property type="match status" value="1"/>
</dbReference>
<dbReference type="EMBL" id="JAVRHX010000001">
    <property type="protein sequence ID" value="MDT0594681.1"/>
    <property type="molecule type" value="Genomic_DNA"/>
</dbReference>
<dbReference type="InterPro" id="IPR000086">
    <property type="entry name" value="NUDIX_hydrolase_dom"/>
</dbReference>
<dbReference type="NCBIfam" id="NF006961">
    <property type="entry name" value="PRK09438.1"/>
    <property type="match status" value="1"/>
</dbReference>
<dbReference type="InterPro" id="IPR003564">
    <property type="entry name" value="DHNTPase"/>
</dbReference>
<name>A0ABU2ZQL6_9ALTE</name>
<accession>A0ABU2ZQL6</accession>
<dbReference type="Gene3D" id="3.90.79.10">
    <property type="entry name" value="Nucleoside Triphosphate Pyrophosphohydrolase"/>
    <property type="match status" value="1"/>
</dbReference>
<dbReference type="PROSITE" id="PS00893">
    <property type="entry name" value="NUDIX_BOX"/>
    <property type="match status" value="1"/>
</dbReference>
<dbReference type="GO" id="GO:0019177">
    <property type="term" value="F:dihydroneopterin triphosphate pyrophosphohydrolase activity"/>
    <property type="evidence" value="ECO:0007669"/>
    <property type="project" value="UniProtKB-EC"/>
</dbReference>
<evidence type="ECO:0000313" key="4">
    <source>
        <dbReference type="EMBL" id="MDT0594681.1"/>
    </source>
</evidence>
<sequence length="137" mass="15776">MLVVIFNQYNQVLVLQRDDDANFWQSVTGSMEQDEVPVSTALREVKEETGIDIKAARHSLMDCRQTNQYTIREDWRHRYAPGITLNFEYVFCVQVASDSKITLTEHLSYLWLDKSAAIAKVWSNTNKQAIEAFVPSS</sequence>
<dbReference type="PRINTS" id="PR01404">
    <property type="entry name" value="NPPPHYDRLASE"/>
</dbReference>